<evidence type="ECO:0000256" key="1">
    <source>
        <dbReference type="SAM" id="Phobius"/>
    </source>
</evidence>
<protein>
    <submittedName>
        <fullName evidence="2">Unnamed protein product</fullName>
    </submittedName>
</protein>
<keyword evidence="3" id="KW-1185">Reference proteome</keyword>
<feature type="transmembrane region" description="Helical" evidence="1">
    <location>
        <begin position="128"/>
        <end position="147"/>
    </location>
</feature>
<organism evidence="2 3">
    <name type="scientific">Phytophthora fragariaefolia</name>
    <dbReference type="NCBI Taxonomy" id="1490495"/>
    <lineage>
        <taxon>Eukaryota</taxon>
        <taxon>Sar</taxon>
        <taxon>Stramenopiles</taxon>
        <taxon>Oomycota</taxon>
        <taxon>Peronosporomycetes</taxon>
        <taxon>Peronosporales</taxon>
        <taxon>Peronosporaceae</taxon>
        <taxon>Phytophthora</taxon>
    </lineage>
</organism>
<feature type="transmembrane region" description="Helical" evidence="1">
    <location>
        <begin position="477"/>
        <end position="495"/>
    </location>
</feature>
<feature type="transmembrane region" description="Helical" evidence="1">
    <location>
        <begin position="66"/>
        <end position="88"/>
    </location>
</feature>
<feature type="transmembrane region" description="Helical" evidence="1">
    <location>
        <begin position="26"/>
        <end position="46"/>
    </location>
</feature>
<feature type="transmembrane region" description="Helical" evidence="1">
    <location>
        <begin position="100"/>
        <end position="122"/>
    </location>
</feature>
<accession>A0A9W6X4S9</accession>
<keyword evidence="1" id="KW-1133">Transmembrane helix</keyword>
<dbReference type="Proteomes" id="UP001165121">
    <property type="component" value="Unassembled WGS sequence"/>
</dbReference>
<evidence type="ECO:0000313" key="2">
    <source>
        <dbReference type="EMBL" id="GMF30688.1"/>
    </source>
</evidence>
<name>A0A9W6X4S9_9STRA</name>
<reference evidence="2" key="1">
    <citation type="submission" date="2023-04" db="EMBL/GenBank/DDBJ databases">
        <title>Phytophthora fragariaefolia NBRC 109709.</title>
        <authorList>
            <person name="Ichikawa N."/>
            <person name="Sato H."/>
            <person name="Tonouchi N."/>
        </authorList>
    </citation>
    <scope>NUCLEOTIDE SEQUENCE</scope>
    <source>
        <strain evidence="2">NBRC 109709</strain>
    </source>
</reference>
<proteinExistence type="predicted"/>
<sequence>MQVSHRGKYSIERLIALEEYTRSTSLLRVWLVCLGTPVPIVVLVILQESLPLEGPEEGWRTNWGFWIRAAILGGMTSHGITIQLNYLMQGINASPYQLSLLFVVMAIGYTACSIVVASFWIFPIPFMTLVMTPSFLLLLIGSMRVILGRSTFQTMLVKRDQLQRLNNAVSIQVLMAVLYPAYQVLFNSLSGSIYELPAFLLLPVIKVVLKNLVALCLVDTADLIPENIMFTVHFFNAVYLATCMQISSSSFAVAVVMVIDLTETAITLNSIYRSSASIMKHLHRTIGPTASGGLVAAACALCQCHEKFTKEERSQVQVHSFFPHQITPAGRKTLANLDSCIKPGPRSSNTQSMPTMQTIAYATTDHFRVLFSHQWGALIHPAVPMKLIQSKMVNVKKSSSRDVVTAVPSVQHITTLRKTLSIMFTIECIVLSEYVEFVIPLLYSNYVVMMVNLPSARYHTEMAGVSEANVGSTVQAVIIYGLFELASFVLFIFIVKKSCGIQALYHLAFVLETQMMSIQSKIMGWMLITLGFRVVHFGTLRTTLHYFVAL</sequence>
<feature type="transmembrane region" description="Helical" evidence="1">
    <location>
        <begin position="522"/>
        <end position="540"/>
    </location>
</feature>
<dbReference type="EMBL" id="BSXT01000601">
    <property type="protein sequence ID" value="GMF30688.1"/>
    <property type="molecule type" value="Genomic_DNA"/>
</dbReference>
<keyword evidence="1" id="KW-0812">Transmembrane</keyword>
<dbReference type="OrthoDB" id="102936at2759"/>
<dbReference type="AlphaFoldDB" id="A0A9W6X4S9"/>
<comment type="caution">
    <text evidence="2">The sequence shown here is derived from an EMBL/GenBank/DDBJ whole genome shotgun (WGS) entry which is preliminary data.</text>
</comment>
<feature type="transmembrane region" description="Helical" evidence="1">
    <location>
        <begin position="168"/>
        <end position="186"/>
    </location>
</feature>
<feature type="transmembrane region" description="Helical" evidence="1">
    <location>
        <begin position="420"/>
        <end position="443"/>
    </location>
</feature>
<evidence type="ECO:0000313" key="3">
    <source>
        <dbReference type="Proteomes" id="UP001165121"/>
    </source>
</evidence>
<gene>
    <name evidence="2" type="ORF">Pfra01_000683800</name>
</gene>
<keyword evidence="1" id="KW-0472">Membrane</keyword>